<reference evidence="1 2" key="1">
    <citation type="submission" date="2023-07" db="EMBL/GenBank/DDBJ databases">
        <title>Genomic Encyclopedia of Type Strains, Phase IV (KMG-IV): sequencing the most valuable type-strain genomes for metagenomic binning, comparative biology and taxonomic classification.</title>
        <authorList>
            <person name="Goeker M."/>
        </authorList>
    </citation>
    <scope>NUCLEOTIDE SEQUENCE [LARGE SCALE GENOMIC DNA]</scope>
    <source>
        <strain evidence="1 2">DSM 1112</strain>
    </source>
</reference>
<dbReference type="EMBL" id="JAUSVF010000002">
    <property type="protein sequence ID" value="MDQ0322154.1"/>
    <property type="molecule type" value="Genomic_DNA"/>
</dbReference>
<accession>A0ABU0BV82</accession>
<sequence>MPLTAPDLDKRRFDDLVREARERIPRYTPEWTNFNDSDPGMTLVQLHAWMTETILYELNRVPELNYINFLDLLGVTPEPAHPALTELAFKLDKLDKPDDALVVPVPLATKVSVDDPDLNQEVLFETDRTLIALNASVGLAITGKGAGTMSKELVTSFTKDLTWLHSFDPFDTMLPIGSTFYLGLLLRPVRSEPADKYNNDRLPAGPLDIYVEATQVFDADASGDVIEGPLATSCQSSSVPFTSRIEWQLFTGDIGPDLFADADNTGWQTLSLSSDTTLNLSRSGHLVFEIPAGAEPVKPSSLSPDFWATFGEEKPPVDKGELIAVLNGANGATILEGLADKWKEMGVVDEADTAALAACSESVGDTITKLGSIDLDFSKLKLEDWKKIEPSFAIDLPVEKDVFRELYWLRAKIKSAFQTEDAKPATINAFHLNTVPATQAATRLDDSLGRSTGRPAQRFTLPKTPVLIDPLGKKPDLTLTVVTAGASEIWERVDDFYRSAPDSKHYMLDPQSGTVTFGDGRRGQIAVADAQVIASRYRVGGGDVGNVAAGTISKIKGRIRGVAGVENIRAAHDGSDAETMENVKLRAPHDLRTLKRAVSAEDFADIALQTPGVKIHRAYAIARRAISAGTMVEKDGAVTLVVLPNNKEATPQPSEAQLRAICEWMEPHRLITTELHITGPNYSKITSLQLRVSVRAGFDLTAVSEGVYKALLGFLHPITGGSDGTGWPMGDDIYIADLYERVLDVEGVRRASALQITVDGVGADWTDIISLPEGYLPVLTRDVISLVPSYD</sequence>
<evidence type="ECO:0008006" key="3">
    <source>
        <dbReference type="Google" id="ProtNLM"/>
    </source>
</evidence>
<dbReference type="PROSITE" id="PS00578">
    <property type="entry name" value="RIBOSOMAL_S6E"/>
    <property type="match status" value="1"/>
</dbReference>
<evidence type="ECO:0000313" key="2">
    <source>
        <dbReference type="Proteomes" id="UP001230207"/>
    </source>
</evidence>
<protein>
    <recommendedName>
        <fullName evidence="3">Baseplate assembly protein</fullName>
    </recommendedName>
</protein>
<proteinExistence type="predicted"/>
<name>A0ABU0BV82_9HYPH</name>
<organism evidence="1 2">
    <name type="scientific">Pararhizobium capsulatum DSM 1112</name>
    <dbReference type="NCBI Taxonomy" id="1121113"/>
    <lineage>
        <taxon>Bacteria</taxon>
        <taxon>Pseudomonadati</taxon>
        <taxon>Pseudomonadota</taxon>
        <taxon>Alphaproteobacteria</taxon>
        <taxon>Hyphomicrobiales</taxon>
        <taxon>Rhizobiaceae</taxon>
        <taxon>Rhizobium/Agrobacterium group</taxon>
        <taxon>Pararhizobium</taxon>
    </lineage>
</organism>
<comment type="caution">
    <text evidence="1">The sequence shown here is derived from an EMBL/GenBank/DDBJ whole genome shotgun (WGS) entry which is preliminary data.</text>
</comment>
<dbReference type="RefSeq" id="WP_307233712.1">
    <property type="nucleotide sequence ID" value="NZ_JAUSVF010000002.1"/>
</dbReference>
<gene>
    <name evidence="1" type="ORF">QO002_004360</name>
</gene>
<dbReference type="InterPro" id="IPR018282">
    <property type="entry name" value="Ribosomal_eS6_CS"/>
</dbReference>
<dbReference type="InterPro" id="IPR011749">
    <property type="entry name" value="CHP02243"/>
</dbReference>
<keyword evidence="2" id="KW-1185">Reference proteome</keyword>
<evidence type="ECO:0000313" key="1">
    <source>
        <dbReference type="EMBL" id="MDQ0322154.1"/>
    </source>
</evidence>
<dbReference type="Proteomes" id="UP001230207">
    <property type="component" value="Unassembled WGS sequence"/>
</dbReference>
<dbReference type="NCBIfam" id="TIGR02243">
    <property type="entry name" value="putative baseplate assembly protein"/>
    <property type="match status" value="1"/>
</dbReference>